<protein>
    <recommendedName>
        <fullName evidence="3">Creatinase N-terminal domain-containing protein</fullName>
    </recommendedName>
</protein>
<accession>A0ABY3R2Z7</accession>
<sequence length="315" mass="35348">MTKRYGEIYPPFQDMEAVLQARPSLALHVPDLARTIANELALRFVAGTRRLFWWEGLKVPYVWGRTASFGDLCDKMRLLFPDPDEVLLLFPTNSNYPPWLLFEGVREEVVFVMGESFSSEFMIARRPLDVIVFVNHHDIMVVAGADARAVERLGSAFRREDPAVDQDTTALVNRLDHDRRAARRSFGSSLMSDAKWCSLLVAVRSAGLDVRQVVVKFVDVADARRIWLPMPHGQAYADSLELGPFPFVGIEWLEFPHMALLEIGKDLPPQPHRQDVVAIRATLDATGKRFPLEETPTGLCVIGHAASDAALSSRP</sequence>
<gene>
    <name evidence="1" type="ORF">LQG66_19100</name>
</gene>
<organism evidence="1 2">
    <name type="scientific">Bradyrhizobium ontarionense</name>
    <dbReference type="NCBI Taxonomy" id="2898149"/>
    <lineage>
        <taxon>Bacteria</taxon>
        <taxon>Pseudomonadati</taxon>
        <taxon>Pseudomonadota</taxon>
        <taxon>Alphaproteobacteria</taxon>
        <taxon>Hyphomicrobiales</taxon>
        <taxon>Nitrobacteraceae</taxon>
        <taxon>Bradyrhizobium</taxon>
    </lineage>
</organism>
<proteinExistence type="predicted"/>
<evidence type="ECO:0008006" key="3">
    <source>
        <dbReference type="Google" id="ProtNLM"/>
    </source>
</evidence>
<evidence type="ECO:0000313" key="2">
    <source>
        <dbReference type="Proteomes" id="UP001431010"/>
    </source>
</evidence>
<dbReference type="EMBL" id="CP088156">
    <property type="protein sequence ID" value="UFZ01439.1"/>
    <property type="molecule type" value="Genomic_DNA"/>
</dbReference>
<name>A0ABY3R2Z7_9BRAD</name>
<keyword evidence="2" id="KW-1185">Reference proteome</keyword>
<reference evidence="1" key="1">
    <citation type="journal article" date="2024" name="Antonie Van Leeuwenhoek">
        <title>Bradyrhizobium ontarionense sp. nov., a novel bacterial symbiont isolated from Aeschynomene indica (Indian jointvetch), harbours photosynthesis, nitrogen fixation and nitrous oxide (N2O) reductase genes.</title>
        <authorList>
            <person name="Bromfield E.S.P."/>
            <person name="Cloutier S."/>
        </authorList>
    </citation>
    <scope>NUCLEOTIDE SEQUENCE</scope>
    <source>
        <strain evidence="1">A19</strain>
    </source>
</reference>
<dbReference type="Proteomes" id="UP001431010">
    <property type="component" value="Chromosome"/>
</dbReference>
<evidence type="ECO:0000313" key="1">
    <source>
        <dbReference type="EMBL" id="UFZ01439.1"/>
    </source>
</evidence>
<dbReference type="RefSeq" id="WP_231317237.1">
    <property type="nucleotide sequence ID" value="NZ_CP088156.1"/>
</dbReference>